<feature type="signal peptide" evidence="2">
    <location>
        <begin position="1"/>
        <end position="22"/>
    </location>
</feature>
<evidence type="ECO:0000313" key="5">
    <source>
        <dbReference type="Proteomes" id="UP000886251"/>
    </source>
</evidence>
<dbReference type="AlphaFoldDB" id="A0A831W730"/>
<dbReference type="Gene3D" id="2.70.70.10">
    <property type="entry name" value="Glucose Permease (Domain IIA)"/>
    <property type="match status" value="1"/>
</dbReference>
<evidence type="ECO:0000256" key="2">
    <source>
        <dbReference type="SAM" id="SignalP"/>
    </source>
</evidence>
<dbReference type="PANTHER" id="PTHR21666">
    <property type="entry name" value="PEPTIDASE-RELATED"/>
    <property type="match status" value="1"/>
</dbReference>
<evidence type="ECO:0000259" key="3">
    <source>
        <dbReference type="Pfam" id="PF01551"/>
    </source>
</evidence>
<evidence type="ECO:0000256" key="1">
    <source>
        <dbReference type="SAM" id="Coils"/>
    </source>
</evidence>
<dbReference type="InterPro" id="IPR011055">
    <property type="entry name" value="Dup_hybrid_motif"/>
</dbReference>
<sequence length="415" mass="47389">MTAVRRRWWIGLLLLALTQAGAGVAEDPQQALQRLRQDIERLTGDLASTGARYQELQAQLEQSERLIGDSGRRLHRLDREIGQQRQRLQELERRRHRQQEALAQQREALARQIRAAYAMGRQQRMKILLNQQDPAMVSRMLVYYDYLNSARLARIREIRGLLAELGRTEQEIDTETERLTGLREREQAEQRRLNQTRQQREKVLAALERELTDKGERLKTLKQNEQRLQTLIDRLQRSLEELPQVAAEKPLKALKGRLPWPLKGRLTARFGTPKAGNLRWDGVMIAAPEGREVKAVHRGRVAFADWLRGYGLLLIIDHGDGYMTLYGNNQSLYKETGEWVETGEPVARAGNSGGRRSSGIYFGIRVRGTAVNPRAWCRRGKGNRVGQRRARAPGSVGRTAATAAGDRFDEAMTIL</sequence>
<dbReference type="InterPro" id="IPR050570">
    <property type="entry name" value="Cell_wall_metabolism_enzyme"/>
</dbReference>
<dbReference type="InterPro" id="IPR016047">
    <property type="entry name" value="M23ase_b-sheet_dom"/>
</dbReference>
<evidence type="ECO:0000313" key="4">
    <source>
        <dbReference type="EMBL" id="HEB96021.1"/>
    </source>
</evidence>
<dbReference type="FunFam" id="2.70.70.10:FF:000003">
    <property type="entry name" value="Murein hydrolase activator EnvC"/>
    <property type="match status" value="1"/>
</dbReference>
<keyword evidence="1" id="KW-0175">Coiled coil</keyword>
<keyword evidence="2" id="KW-0732">Signal</keyword>
<accession>A0A831W730</accession>
<gene>
    <name evidence="4" type="ORF">ENI96_06285</name>
</gene>
<dbReference type="Gene3D" id="1.10.287.1490">
    <property type="match status" value="1"/>
</dbReference>
<feature type="coiled-coil region" evidence="1">
    <location>
        <begin position="158"/>
        <end position="241"/>
    </location>
</feature>
<reference evidence="4" key="1">
    <citation type="journal article" date="2020" name="mSystems">
        <title>Genome- and Community-Level Interaction Insights into Carbon Utilization and Element Cycling Functions of Hydrothermarchaeota in Hydrothermal Sediment.</title>
        <authorList>
            <person name="Zhou Z."/>
            <person name="Liu Y."/>
            <person name="Xu W."/>
            <person name="Pan J."/>
            <person name="Luo Z.H."/>
            <person name="Li M."/>
        </authorList>
    </citation>
    <scope>NUCLEOTIDE SEQUENCE [LARGE SCALE GENOMIC DNA]</scope>
    <source>
        <strain evidence="4">HyVt-443</strain>
    </source>
</reference>
<feature type="domain" description="M23ase beta-sheet core" evidence="3">
    <location>
        <begin position="280"/>
        <end position="373"/>
    </location>
</feature>
<dbReference type="Proteomes" id="UP000886251">
    <property type="component" value="Unassembled WGS sequence"/>
</dbReference>
<organism evidence="4 5">
    <name type="scientific">Sedimenticola thiotaurini</name>
    <dbReference type="NCBI Taxonomy" id="1543721"/>
    <lineage>
        <taxon>Bacteria</taxon>
        <taxon>Pseudomonadati</taxon>
        <taxon>Pseudomonadota</taxon>
        <taxon>Gammaproteobacteria</taxon>
        <taxon>Chromatiales</taxon>
        <taxon>Sedimenticolaceae</taxon>
        <taxon>Sedimenticola</taxon>
    </lineage>
</organism>
<dbReference type="Pfam" id="PF01551">
    <property type="entry name" value="Peptidase_M23"/>
    <property type="match status" value="1"/>
</dbReference>
<protein>
    <submittedName>
        <fullName evidence="4">Peptidase M23</fullName>
    </submittedName>
</protein>
<name>A0A831W730_9GAMM</name>
<dbReference type="SUPFAM" id="SSF51261">
    <property type="entry name" value="Duplicated hybrid motif"/>
    <property type="match status" value="1"/>
</dbReference>
<dbReference type="EMBL" id="DRKP01000069">
    <property type="protein sequence ID" value="HEB96021.1"/>
    <property type="molecule type" value="Genomic_DNA"/>
</dbReference>
<dbReference type="PANTHER" id="PTHR21666:SF270">
    <property type="entry name" value="MUREIN HYDROLASE ACTIVATOR ENVC"/>
    <property type="match status" value="1"/>
</dbReference>
<proteinExistence type="predicted"/>
<dbReference type="CDD" id="cd12797">
    <property type="entry name" value="M23_peptidase"/>
    <property type="match status" value="1"/>
</dbReference>
<comment type="caution">
    <text evidence="4">The sequence shown here is derived from an EMBL/GenBank/DDBJ whole genome shotgun (WGS) entry which is preliminary data.</text>
</comment>
<feature type="chain" id="PRO_5032847565" evidence="2">
    <location>
        <begin position="23"/>
        <end position="415"/>
    </location>
</feature>
<feature type="coiled-coil region" evidence="1">
    <location>
        <begin position="32"/>
        <end position="108"/>
    </location>
</feature>
<dbReference type="GO" id="GO:0004222">
    <property type="term" value="F:metalloendopeptidase activity"/>
    <property type="evidence" value="ECO:0007669"/>
    <property type="project" value="TreeGrafter"/>
</dbReference>